<dbReference type="InterPro" id="IPR036390">
    <property type="entry name" value="WH_DNA-bd_sf"/>
</dbReference>
<dbReference type="PANTHER" id="PTHR33164:SF13">
    <property type="entry name" value="4-HYDROXYPHENYLACETATE CATABOLISM PROTEIN"/>
    <property type="match status" value="1"/>
</dbReference>
<dbReference type="AlphaFoldDB" id="A0A2J1E040"/>
<name>A0A2J1E040_9CHLR</name>
<comment type="caution">
    <text evidence="2">The sequence shown here is derived from an EMBL/GenBank/DDBJ whole genome shotgun (WGS) entry which is preliminary data.</text>
</comment>
<accession>A0A2J1E040</accession>
<dbReference type="InterPro" id="IPR039422">
    <property type="entry name" value="MarR/SlyA-like"/>
</dbReference>
<protein>
    <submittedName>
        <fullName evidence="2">MarR family transcriptional regulator</fullName>
    </submittedName>
</protein>
<evidence type="ECO:0000313" key="2">
    <source>
        <dbReference type="EMBL" id="PKH47788.1"/>
    </source>
</evidence>
<dbReference type="InterPro" id="IPR000835">
    <property type="entry name" value="HTH_MarR-typ"/>
</dbReference>
<dbReference type="GO" id="GO:0003700">
    <property type="term" value="F:DNA-binding transcription factor activity"/>
    <property type="evidence" value="ECO:0007669"/>
    <property type="project" value="InterPro"/>
</dbReference>
<organism evidence="2 3">
    <name type="scientific">Dehalococcoides mccartyi</name>
    <dbReference type="NCBI Taxonomy" id="61435"/>
    <lineage>
        <taxon>Bacteria</taxon>
        <taxon>Bacillati</taxon>
        <taxon>Chloroflexota</taxon>
        <taxon>Dehalococcoidia</taxon>
        <taxon>Dehalococcoidales</taxon>
        <taxon>Dehalococcoidaceae</taxon>
        <taxon>Dehalococcoides</taxon>
    </lineage>
</organism>
<dbReference type="Gene3D" id="1.10.10.10">
    <property type="entry name" value="Winged helix-like DNA-binding domain superfamily/Winged helix DNA-binding domain"/>
    <property type="match status" value="1"/>
</dbReference>
<dbReference type="SMART" id="SM00347">
    <property type="entry name" value="HTH_MARR"/>
    <property type="match status" value="1"/>
</dbReference>
<dbReference type="InterPro" id="IPR036388">
    <property type="entry name" value="WH-like_DNA-bd_sf"/>
</dbReference>
<dbReference type="Proteomes" id="UP000233649">
    <property type="component" value="Unassembled WGS sequence"/>
</dbReference>
<dbReference type="SUPFAM" id="SSF46785">
    <property type="entry name" value="Winged helix' DNA-binding domain"/>
    <property type="match status" value="1"/>
</dbReference>
<dbReference type="PANTHER" id="PTHR33164">
    <property type="entry name" value="TRANSCRIPTIONAL REGULATOR, MARR FAMILY"/>
    <property type="match status" value="1"/>
</dbReference>
<dbReference type="GO" id="GO:0006950">
    <property type="term" value="P:response to stress"/>
    <property type="evidence" value="ECO:0007669"/>
    <property type="project" value="TreeGrafter"/>
</dbReference>
<evidence type="ECO:0000313" key="3">
    <source>
        <dbReference type="Proteomes" id="UP000233649"/>
    </source>
</evidence>
<dbReference type="EMBL" id="PHFD01000080">
    <property type="protein sequence ID" value="PKH47788.1"/>
    <property type="molecule type" value="Genomic_DNA"/>
</dbReference>
<reference evidence="2 3" key="1">
    <citation type="journal article" date="2017" name="FEMS Microbiol. Ecol.">
        <title>Reconstructed genomes of novel Dehalococcoides mccartyi strains from 1,2,3,4-tetrachlorodibenzo-p-dioxin-dechlorinating enrichment cultures reveal divergent reductive dehalogenase gene profiles.</title>
        <authorList>
            <person name="Dam H.T."/>
            <person name="Vollmers J."/>
            <person name="Kaster A.K."/>
            <person name="Haggblom M.M."/>
        </authorList>
    </citation>
    <scope>NUCLEOTIDE SEQUENCE [LARGE SCALE GENOMIC DNA]</scope>
    <source>
        <strain evidence="2 3">H1-3-2.001</strain>
    </source>
</reference>
<evidence type="ECO:0000259" key="1">
    <source>
        <dbReference type="PROSITE" id="PS50995"/>
    </source>
</evidence>
<gene>
    <name evidence="2" type="ORF">CVH13_00238</name>
</gene>
<proteinExistence type="predicted"/>
<sequence length="170" mass="19875">MIKIHWEDNMDKSSHLTKHHLLWIMITQIEHIVGQSFSQELRKIGLTREKWAVIHELVYLGGESTPYRLSKRFVYEPHSISALLSRMEREGFILKTKDLAKKNMVRVSLTDKSRELYPKAIKICQELFKDIMGDIPEEDGIGLLESISRLRDHSIVSAAKRKNLTPFKYE</sequence>
<dbReference type="PROSITE" id="PS50995">
    <property type="entry name" value="HTH_MARR_2"/>
    <property type="match status" value="1"/>
</dbReference>
<feature type="domain" description="HTH marR-type" evidence="1">
    <location>
        <begin position="19"/>
        <end position="152"/>
    </location>
</feature>